<dbReference type="PANTHER" id="PTHR30269">
    <property type="entry name" value="TRANSMEMBRANE PROTEIN YFCA"/>
    <property type="match status" value="1"/>
</dbReference>
<accession>A0A382EWD4</accession>
<feature type="transmembrane region" description="Helical" evidence="7">
    <location>
        <begin position="163"/>
        <end position="181"/>
    </location>
</feature>
<evidence type="ECO:0000256" key="7">
    <source>
        <dbReference type="SAM" id="Phobius"/>
    </source>
</evidence>
<gene>
    <name evidence="8" type="ORF">METZ01_LOCUS207852</name>
</gene>
<keyword evidence="2" id="KW-0813">Transport</keyword>
<protein>
    <recommendedName>
        <fullName evidence="9">Membrane transporter protein</fullName>
    </recommendedName>
</protein>
<reference evidence="8" key="1">
    <citation type="submission" date="2018-05" db="EMBL/GenBank/DDBJ databases">
        <authorList>
            <person name="Lanie J.A."/>
            <person name="Ng W.-L."/>
            <person name="Kazmierczak K.M."/>
            <person name="Andrzejewski T.M."/>
            <person name="Davidsen T.M."/>
            <person name="Wayne K.J."/>
            <person name="Tettelin H."/>
            <person name="Glass J.I."/>
            <person name="Rusch D."/>
            <person name="Podicherti R."/>
            <person name="Tsui H.-C.T."/>
            <person name="Winkler M.E."/>
        </authorList>
    </citation>
    <scope>NUCLEOTIDE SEQUENCE</scope>
</reference>
<dbReference type="Pfam" id="PF01925">
    <property type="entry name" value="TauE"/>
    <property type="match status" value="1"/>
</dbReference>
<evidence type="ECO:0000256" key="1">
    <source>
        <dbReference type="ARBA" id="ARBA00004651"/>
    </source>
</evidence>
<evidence type="ECO:0000313" key="8">
    <source>
        <dbReference type="EMBL" id="SVB54998.1"/>
    </source>
</evidence>
<keyword evidence="4 7" id="KW-0812">Transmembrane</keyword>
<evidence type="ECO:0008006" key="9">
    <source>
        <dbReference type="Google" id="ProtNLM"/>
    </source>
</evidence>
<organism evidence="8">
    <name type="scientific">marine metagenome</name>
    <dbReference type="NCBI Taxonomy" id="408172"/>
    <lineage>
        <taxon>unclassified sequences</taxon>
        <taxon>metagenomes</taxon>
        <taxon>ecological metagenomes</taxon>
    </lineage>
</organism>
<evidence type="ECO:0000256" key="4">
    <source>
        <dbReference type="ARBA" id="ARBA00022692"/>
    </source>
</evidence>
<keyword evidence="3" id="KW-1003">Cell membrane</keyword>
<evidence type="ECO:0000256" key="3">
    <source>
        <dbReference type="ARBA" id="ARBA00022475"/>
    </source>
</evidence>
<dbReference type="InterPro" id="IPR052017">
    <property type="entry name" value="TSUP"/>
</dbReference>
<evidence type="ECO:0000256" key="6">
    <source>
        <dbReference type="ARBA" id="ARBA00023136"/>
    </source>
</evidence>
<feature type="transmembrane region" description="Helical" evidence="7">
    <location>
        <begin position="70"/>
        <end position="89"/>
    </location>
</feature>
<proteinExistence type="predicted"/>
<dbReference type="AlphaFoldDB" id="A0A382EWD4"/>
<dbReference type="PANTHER" id="PTHR30269:SF37">
    <property type="entry name" value="MEMBRANE TRANSPORTER PROTEIN"/>
    <property type="match status" value="1"/>
</dbReference>
<dbReference type="GO" id="GO:0005886">
    <property type="term" value="C:plasma membrane"/>
    <property type="evidence" value="ECO:0007669"/>
    <property type="project" value="UniProtKB-SubCell"/>
</dbReference>
<keyword evidence="6 7" id="KW-0472">Membrane</keyword>
<feature type="transmembrane region" description="Helical" evidence="7">
    <location>
        <begin position="127"/>
        <end position="143"/>
    </location>
</feature>
<evidence type="ECO:0000256" key="5">
    <source>
        <dbReference type="ARBA" id="ARBA00022989"/>
    </source>
</evidence>
<dbReference type="InterPro" id="IPR002781">
    <property type="entry name" value="TM_pro_TauE-like"/>
</dbReference>
<comment type="subcellular location">
    <subcellularLocation>
        <location evidence="1">Cell membrane</location>
        <topology evidence="1">Multi-pass membrane protein</topology>
    </subcellularLocation>
</comment>
<feature type="transmembrane region" description="Helical" evidence="7">
    <location>
        <begin position="193"/>
        <end position="210"/>
    </location>
</feature>
<keyword evidence="5 7" id="KW-1133">Transmembrane helix</keyword>
<sequence>MDIITLLITVAVLTLATLGHAIFGFGGGLIAIPVLSILIGVRDAVTLSLVQQMVTVILLGRAIRHVNWRITGPVLAGMLPGTLGGILLLSMLDETILRIALAIFILLYLVKSIAFPNASLPGLRNRIWGAVTGFVGGSLQGLIGTGGPPVVIYMNEIGVSREVFRAGMLLLLAASNLIRIGISIPAGLFTDRVLEISLYTLPFFVLALWIGDKVISRMDERYYTSAVYMILAGSLILLISNVMS</sequence>
<dbReference type="EMBL" id="UINC01046676">
    <property type="protein sequence ID" value="SVB54998.1"/>
    <property type="molecule type" value="Genomic_DNA"/>
</dbReference>
<name>A0A382EWD4_9ZZZZ</name>
<evidence type="ECO:0000256" key="2">
    <source>
        <dbReference type="ARBA" id="ARBA00022448"/>
    </source>
</evidence>
<feature type="transmembrane region" description="Helical" evidence="7">
    <location>
        <begin position="95"/>
        <end position="115"/>
    </location>
</feature>
<feature type="transmembrane region" description="Helical" evidence="7">
    <location>
        <begin position="222"/>
        <end position="243"/>
    </location>
</feature>